<evidence type="ECO:0000313" key="6">
    <source>
        <dbReference type="Proteomes" id="UP000294599"/>
    </source>
</evidence>
<keyword evidence="6" id="KW-1185">Reference proteome</keyword>
<evidence type="ECO:0000256" key="3">
    <source>
        <dbReference type="SAM" id="Coils"/>
    </source>
</evidence>
<dbReference type="Gene3D" id="2.40.420.20">
    <property type="match status" value="1"/>
</dbReference>
<keyword evidence="2 3" id="KW-0175">Coiled coil</keyword>
<dbReference type="GO" id="GO:0030313">
    <property type="term" value="C:cell envelope"/>
    <property type="evidence" value="ECO:0007669"/>
    <property type="project" value="UniProtKB-SubCell"/>
</dbReference>
<comment type="subcellular location">
    <subcellularLocation>
        <location evidence="1">Cell envelope</location>
    </subcellularLocation>
</comment>
<keyword evidence="4" id="KW-0472">Membrane</keyword>
<dbReference type="Proteomes" id="UP000294599">
    <property type="component" value="Unassembled WGS sequence"/>
</dbReference>
<organism evidence="5 6">
    <name type="scientific">Pseudofulvimonas gallinarii</name>
    <dbReference type="NCBI Taxonomy" id="634155"/>
    <lineage>
        <taxon>Bacteria</taxon>
        <taxon>Pseudomonadati</taxon>
        <taxon>Pseudomonadota</taxon>
        <taxon>Gammaproteobacteria</taxon>
        <taxon>Lysobacterales</taxon>
        <taxon>Rhodanobacteraceae</taxon>
        <taxon>Pseudofulvimonas</taxon>
    </lineage>
</organism>
<keyword evidence="4" id="KW-0812">Transmembrane</keyword>
<dbReference type="PANTHER" id="PTHR32347">
    <property type="entry name" value="EFFLUX SYSTEM COMPONENT YKNX-RELATED"/>
    <property type="match status" value="1"/>
</dbReference>
<protein>
    <submittedName>
        <fullName evidence="5">HlyD family secretion protein</fullName>
    </submittedName>
</protein>
<evidence type="ECO:0000313" key="5">
    <source>
        <dbReference type="EMBL" id="TCS93184.1"/>
    </source>
</evidence>
<comment type="caution">
    <text evidence="5">The sequence shown here is derived from an EMBL/GenBank/DDBJ whole genome shotgun (WGS) entry which is preliminary data.</text>
</comment>
<feature type="coiled-coil region" evidence="3">
    <location>
        <begin position="123"/>
        <end position="182"/>
    </location>
</feature>
<sequence length="431" mass="46769">MDGSSRIGIRDTSAQDRVVSPAAGEQRSRRIRWLAIAAVAVVLLVLLVPSLLRTFSATRSVSGDRLRTAVVERGTLLRDIAVQGRVVAAVSPTLFAPAAGTVTFNVQAGDDVAQGAALAQMASPELENELSREQSTLESLEIEVARARIDIRKRQLLSSRTRDEAEVALLAARREMQRADTAWETRSISEVDHLRARDALRTAELGHAHASADVDLEKESLAFELRSRELALDRQRLLVEDLRRRVDELTVRAPVDGRVGTLLVADRSAVGRDAGLLTVIDLSRLEIEIDAPESFADDLVPGLAGEVTFQGRAFPAELASVSPEVVSGQVRARLRFAGAQPEGLRQNQRLQARVLLDERPNVLKVQRGPFVDAGSGRFAYVLVDGVAVRRPIELGVGSLTEIEVISGLAEGERIVISGTDGFEDAERVLVN</sequence>
<reference evidence="5 6" key="1">
    <citation type="submission" date="2019-03" db="EMBL/GenBank/DDBJ databases">
        <title>Genomic Encyclopedia of Type Strains, Phase IV (KMG-IV): sequencing the most valuable type-strain genomes for metagenomic binning, comparative biology and taxonomic classification.</title>
        <authorList>
            <person name="Goeker M."/>
        </authorList>
    </citation>
    <scope>NUCLEOTIDE SEQUENCE [LARGE SCALE GENOMIC DNA]</scope>
    <source>
        <strain evidence="5 6">DSM 21944</strain>
    </source>
</reference>
<gene>
    <name evidence="5" type="ORF">EDC25_1297</name>
</gene>
<proteinExistence type="predicted"/>
<dbReference type="PANTHER" id="PTHR32347:SF14">
    <property type="entry name" value="EFFLUX SYSTEM COMPONENT YKNX-RELATED"/>
    <property type="match status" value="1"/>
</dbReference>
<feature type="transmembrane region" description="Helical" evidence="4">
    <location>
        <begin position="33"/>
        <end position="52"/>
    </location>
</feature>
<dbReference type="AlphaFoldDB" id="A0A4R3L4X0"/>
<name>A0A4R3L4X0_9GAMM</name>
<dbReference type="EMBL" id="SMAF01000029">
    <property type="protein sequence ID" value="TCS93184.1"/>
    <property type="molecule type" value="Genomic_DNA"/>
</dbReference>
<evidence type="ECO:0000256" key="1">
    <source>
        <dbReference type="ARBA" id="ARBA00004196"/>
    </source>
</evidence>
<dbReference type="OrthoDB" id="5752864at2"/>
<dbReference type="Gene3D" id="1.10.287.470">
    <property type="entry name" value="Helix hairpin bin"/>
    <property type="match status" value="1"/>
</dbReference>
<evidence type="ECO:0000256" key="4">
    <source>
        <dbReference type="SAM" id="Phobius"/>
    </source>
</evidence>
<dbReference type="RefSeq" id="WP_123522281.1">
    <property type="nucleotide sequence ID" value="NZ_JBHLWF010000078.1"/>
</dbReference>
<keyword evidence="4" id="KW-1133">Transmembrane helix</keyword>
<dbReference type="Gene3D" id="2.40.50.100">
    <property type="match status" value="1"/>
</dbReference>
<evidence type="ECO:0000256" key="2">
    <source>
        <dbReference type="ARBA" id="ARBA00023054"/>
    </source>
</evidence>
<dbReference type="InterPro" id="IPR050465">
    <property type="entry name" value="UPF0194_transport"/>
</dbReference>
<accession>A0A4R3L4X0</accession>
<dbReference type="Gene3D" id="2.40.30.170">
    <property type="match status" value="1"/>
</dbReference>